<proteinExistence type="predicted"/>
<dbReference type="Proteomes" id="UP000199572">
    <property type="component" value="Unassembled WGS sequence"/>
</dbReference>
<protein>
    <submittedName>
        <fullName evidence="1">DNA sulfur modification protein DndE</fullName>
    </submittedName>
</protein>
<name>A0A1H9T3U8_9SPHI</name>
<dbReference type="AlphaFoldDB" id="A0A1H9T3U8"/>
<sequence>MFSSIKTSKSNKELVTKLTNKLNLGAENVIARLAYTYSLAQDARMNLDEILDSSGKEYSLKVLFGEYAEYYIALVCVHYNIYKGDKDVARYVKMHIDHGLEAIFNEVESKSSISGNDFMVNQVEIGLGFLER</sequence>
<dbReference type="InterPro" id="IPR014969">
    <property type="entry name" value="DNA_S_DndE"/>
</dbReference>
<dbReference type="OrthoDB" id="1356651at2"/>
<dbReference type="Pfam" id="PF08870">
    <property type="entry name" value="DndE"/>
    <property type="match status" value="1"/>
</dbReference>
<reference evidence="1 2" key="1">
    <citation type="submission" date="2016-10" db="EMBL/GenBank/DDBJ databases">
        <authorList>
            <person name="de Groot N.N."/>
        </authorList>
    </citation>
    <scope>NUCLEOTIDE SEQUENCE [LARGE SCALE GENOMIC DNA]</scope>
    <source>
        <strain evidence="1 2">DSM 18610</strain>
    </source>
</reference>
<keyword evidence="2" id="KW-1185">Reference proteome</keyword>
<evidence type="ECO:0000313" key="2">
    <source>
        <dbReference type="Proteomes" id="UP000199572"/>
    </source>
</evidence>
<dbReference type="STRING" id="390241.SAMN04488023_12057"/>
<organism evidence="1 2">
    <name type="scientific">Pedobacter rhizosphaerae</name>
    <dbReference type="NCBI Taxonomy" id="390241"/>
    <lineage>
        <taxon>Bacteria</taxon>
        <taxon>Pseudomonadati</taxon>
        <taxon>Bacteroidota</taxon>
        <taxon>Sphingobacteriia</taxon>
        <taxon>Sphingobacteriales</taxon>
        <taxon>Sphingobacteriaceae</taxon>
        <taxon>Pedobacter</taxon>
    </lineage>
</organism>
<dbReference type="Gene3D" id="1.10.1220.160">
    <property type="entry name" value="DNA sulphur modification protein DndE"/>
    <property type="match status" value="1"/>
</dbReference>
<dbReference type="RefSeq" id="WP_090886045.1">
    <property type="nucleotide sequence ID" value="NZ_FOGG01000020.1"/>
</dbReference>
<accession>A0A1H9T3U8</accession>
<dbReference type="EMBL" id="FOGG01000020">
    <property type="protein sequence ID" value="SER91293.1"/>
    <property type="molecule type" value="Genomic_DNA"/>
</dbReference>
<gene>
    <name evidence="1" type="ORF">SAMN04488023_12057</name>
</gene>
<dbReference type="InterPro" id="IPR038472">
    <property type="entry name" value="DndE_sf"/>
</dbReference>
<evidence type="ECO:0000313" key="1">
    <source>
        <dbReference type="EMBL" id="SER91293.1"/>
    </source>
</evidence>